<dbReference type="GO" id="GO:0003924">
    <property type="term" value="F:GTPase activity"/>
    <property type="evidence" value="ECO:0007669"/>
    <property type="project" value="InterPro"/>
</dbReference>
<dbReference type="InterPro" id="IPR006169">
    <property type="entry name" value="GTP1_OBG_dom"/>
</dbReference>
<dbReference type="GO" id="GO:0042254">
    <property type="term" value="P:ribosome biogenesis"/>
    <property type="evidence" value="ECO:0007669"/>
    <property type="project" value="UniProtKB-UniRule"/>
</dbReference>
<dbReference type="Gene3D" id="2.70.210.12">
    <property type="entry name" value="GTP1/OBG domain"/>
    <property type="match status" value="1"/>
</dbReference>
<organism evidence="2 3">
    <name type="scientific">Miscanthus lutarioriparius</name>
    <dbReference type="NCBI Taxonomy" id="422564"/>
    <lineage>
        <taxon>Eukaryota</taxon>
        <taxon>Viridiplantae</taxon>
        <taxon>Streptophyta</taxon>
        <taxon>Embryophyta</taxon>
        <taxon>Tracheophyta</taxon>
        <taxon>Spermatophyta</taxon>
        <taxon>Magnoliopsida</taxon>
        <taxon>Liliopsida</taxon>
        <taxon>Poales</taxon>
        <taxon>Poaceae</taxon>
        <taxon>PACMAD clade</taxon>
        <taxon>Panicoideae</taxon>
        <taxon>Andropogonodae</taxon>
        <taxon>Andropogoneae</taxon>
        <taxon>Saccharinae</taxon>
        <taxon>Miscanthus</taxon>
    </lineage>
</organism>
<comment type="caution">
    <text evidence="2">The sequence shown here is derived from an EMBL/GenBank/DDBJ whole genome shotgun (WGS) entry which is preliminary data.</text>
</comment>
<accession>A0A811R9L7</accession>
<evidence type="ECO:0000313" key="3">
    <source>
        <dbReference type="Proteomes" id="UP000604825"/>
    </source>
</evidence>
<dbReference type="PROSITE" id="PS51883">
    <property type="entry name" value="OBG"/>
    <property type="match status" value="1"/>
</dbReference>
<dbReference type="OrthoDB" id="347018at2759"/>
<dbReference type="EMBL" id="CAJGYO010000014">
    <property type="protein sequence ID" value="CAD6266709.1"/>
    <property type="molecule type" value="Genomic_DNA"/>
</dbReference>
<keyword evidence="3" id="KW-1185">Reference proteome</keyword>
<proteinExistence type="predicted"/>
<gene>
    <name evidence="2" type="ORF">NCGR_LOCUS50014</name>
</gene>
<dbReference type="AlphaFoldDB" id="A0A811R9L7"/>
<dbReference type="GO" id="GO:0005739">
    <property type="term" value="C:mitochondrion"/>
    <property type="evidence" value="ECO:0007669"/>
    <property type="project" value="TreeGrafter"/>
</dbReference>
<reference evidence="2" key="1">
    <citation type="submission" date="2020-10" db="EMBL/GenBank/DDBJ databases">
        <authorList>
            <person name="Han B."/>
            <person name="Lu T."/>
            <person name="Zhao Q."/>
            <person name="Huang X."/>
            <person name="Zhao Y."/>
        </authorList>
    </citation>
    <scope>NUCLEOTIDE SEQUENCE</scope>
</reference>
<name>A0A811R9L7_9POAL</name>
<dbReference type="InterPro" id="IPR036726">
    <property type="entry name" value="GTP1_OBG_dom_sf"/>
</dbReference>
<dbReference type="PANTHER" id="PTHR11702">
    <property type="entry name" value="DEVELOPMENTALLY REGULATED GTP-BINDING PROTEIN-RELATED"/>
    <property type="match status" value="1"/>
</dbReference>
<sequence>MGVAGRMARSTKFMSYIGGERGGNGGKGGDVIIECSRSIWDFNGLQYHMNLKKGGQGENGVSKNHIGTRGSDKISQVPVGKVIHLVNGEQPSLTVHKTTRTNPWDIPVSAEHSSGSNQIDNAVMKEFDGGLSHWHIPPNHSTDGVENTVRSSYLQVAR</sequence>
<dbReference type="Pfam" id="PF01018">
    <property type="entry name" value="GTP1_OBG"/>
    <property type="match status" value="1"/>
</dbReference>
<evidence type="ECO:0000259" key="1">
    <source>
        <dbReference type="PROSITE" id="PS51883"/>
    </source>
</evidence>
<evidence type="ECO:0000313" key="2">
    <source>
        <dbReference type="EMBL" id="CAD6266709.1"/>
    </source>
</evidence>
<protein>
    <recommendedName>
        <fullName evidence="1">Obg domain-containing protein</fullName>
    </recommendedName>
</protein>
<feature type="domain" description="Obg" evidence="1">
    <location>
        <begin position="1"/>
        <end position="158"/>
    </location>
</feature>
<dbReference type="Proteomes" id="UP000604825">
    <property type="component" value="Unassembled WGS sequence"/>
</dbReference>
<dbReference type="InterPro" id="IPR045086">
    <property type="entry name" value="OBG_GTPase"/>
</dbReference>
<dbReference type="PANTHER" id="PTHR11702:SF31">
    <property type="entry name" value="MITOCHONDRIAL RIBOSOME-ASSOCIATED GTPASE 2"/>
    <property type="match status" value="1"/>
</dbReference>
<dbReference type="GO" id="GO:0005525">
    <property type="term" value="F:GTP binding"/>
    <property type="evidence" value="ECO:0007669"/>
    <property type="project" value="InterPro"/>
</dbReference>
<dbReference type="SUPFAM" id="SSF82051">
    <property type="entry name" value="Obg GTP-binding protein N-terminal domain"/>
    <property type="match status" value="1"/>
</dbReference>